<dbReference type="WBParaSite" id="PTRK_0000361125.1">
    <property type="protein sequence ID" value="PTRK_0000361125.1"/>
    <property type="gene ID" value="PTRK_0000361125"/>
</dbReference>
<dbReference type="AlphaFoldDB" id="A0A0N4Z8K1"/>
<dbReference type="Proteomes" id="UP000038045">
    <property type="component" value="Unplaced"/>
</dbReference>
<name>A0A0N4Z8K1_PARTI</name>
<evidence type="ECO:0000313" key="2">
    <source>
        <dbReference type="WBParaSite" id="PTRK_0000361125.1"/>
    </source>
</evidence>
<organism evidence="1 2">
    <name type="scientific">Parastrongyloides trichosuri</name>
    <name type="common">Possum-specific nematode worm</name>
    <dbReference type="NCBI Taxonomy" id="131310"/>
    <lineage>
        <taxon>Eukaryota</taxon>
        <taxon>Metazoa</taxon>
        <taxon>Ecdysozoa</taxon>
        <taxon>Nematoda</taxon>
        <taxon>Chromadorea</taxon>
        <taxon>Rhabditida</taxon>
        <taxon>Tylenchina</taxon>
        <taxon>Panagrolaimomorpha</taxon>
        <taxon>Strongyloidoidea</taxon>
        <taxon>Strongyloididae</taxon>
        <taxon>Parastrongyloides</taxon>
    </lineage>
</organism>
<accession>A0A0N4Z8K1</accession>
<sequence length="66" mass="7780">LILRSLDCSPTNRERELGLDRRETGYVYFGNNWPQNSTRGTAGSANWYMTLLETVMRRSYQLQNYD</sequence>
<evidence type="ECO:0000313" key="1">
    <source>
        <dbReference type="Proteomes" id="UP000038045"/>
    </source>
</evidence>
<proteinExistence type="predicted"/>
<protein>
    <submittedName>
        <fullName evidence="2">Fibrinogen C-terminal domain-containing protein</fullName>
    </submittedName>
</protein>
<keyword evidence="1" id="KW-1185">Reference proteome</keyword>
<reference evidence="2" key="1">
    <citation type="submission" date="2017-02" db="UniProtKB">
        <authorList>
            <consortium name="WormBaseParasite"/>
        </authorList>
    </citation>
    <scope>IDENTIFICATION</scope>
</reference>